<dbReference type="Pfam" id="PF05160">
    <property type="entry name" value="DSS1_SEM1"/>
    <property type="match status" value="1"/>
</dbReference>
<dbReference type="InterPro" id="IPR011701">
    <property type="entry name" value="MFS"/>
</dbReference>
<feature type="transmembrane region" description="Helical" evidence="9">
    <location>
        <begin position="232"/>
        <end position="260"/>
    </location>
</feature>
<dbReference type="Gene3D" id="1.20.1250.20">
    <property type="entry name" value="MFS general substrate transporter like domains"/>
    <property type="match status" value="1"/>
</dbReference>
<feature type="region of interest" description="Disordered" evidence="8">
    <location>
        <begin position="621"/>
        <end position="651"/>
    </location>
</feature>
<dbReference type="GO" id="GO:0043248">
    <property type="term" value="P:proteasome assembly"/>
    <property type="evidence" value="ECO:0007669"/>
    <property type="project" value="UniProtKB-UniRule"/>
</dbReference>
<dbReference type="Proteomes" id="UP000620124">
    <property type="component" value="Unassembled WGS sequence"/>
</dbReference>
<dbReference type="SMART" id="SM01385">
    <property type="entry name" value="DSS1_SEM1"/>
    <property type="match status" value="1"/>
</dbReference>
<gene>
    <name evidence="11" type="ORF">MVEN_02463900</name>
</gene>
<evidence type="ECO:0000256" key="3">
    <source>
        <dbReference type="ARBA" id="ARBA00022692"/>
    </source>
</evidence>
<feature type="transmembrane region" description="Helical" evidence="9">
    <location>
        <begin position="314"/>
        <end position="336"/>
    </location>
</feature>
<protein>
    <recommendedName>
        <fullName evidence="7">26S proteasome complex subunit SEM1</fullName>
    </recommendedName>
</protein>
<keyword evidence="5 9" id="KW-0472">Membrane</keyword>
<keyword evidence="12" id="KW-1185">Reference proteome</keyword>
<feature type="transmembrane region" description="Helical" evidence="9">
    <location>
        <begin position="266"/>
        <end position="287"/>
    </location>
</feature>
<evidence type="ECO:0000256" key="5">
    <source>
        <dbReference type="ARBA" id="ARBA00023136"/>
    </source>
</evidence>
<comment type="caution">
    <text evidence="11">The sequence shown here is derived from an EMBL/GenBank/DDBJ whole genome shotgun (WGS) entry which is preliminary data.</text>
</comment>
<evidence type="ECO:0000259" key="10">
    <source>
        <dbReference type="PROSITE" id="PS50850"/>
    </source>
</evidence>
<evidence type="ECO:0000313" key="11">
    <source>
        <dbReference type="EMBL" id="KAF7330262.1"/>
    </source>
</evidence>
<evidence type="ECO:0000313" key="12">
    <source>
        <dbReference type="Proteomes" id="UP000620124"/>
    </source>
</evidence>
<dbReference type="PANTHER" id="PTHR23508">
    <property type="entry name" value="CARBOXYLIC ACID TRANSPORTER PROTEIN HOMOLOG"/>
    <property type="match status" value="1"/>
</dbReference>
<feature type="transmembrane region" description="Helical" evidence="9">
    <location>
        <begin position="450"/>
        <end position="470"/>
    </location>
</feature>
<dbReference type="InterPro" id="IPR020846">
    <property type="entry name" value="MFS_dom"/>
</dbReference>
<dbReference type="Pfam" id="PF07690">
    <property type="entry name" value="MFS_1"/>
    <property type="match status" value="1"/>
</dbReference>
<dbReference type="OrthoDB" id="2261376at2759"/>
<dbReference type="AlphaFoldDB" id="A0A8H6WX70"/>
<feature type="compositionally biased region" description="Low complexity" evidence="8">
    <location>
        <begin position="629"/>
        <end position="638"/>
    </location>
</feature>
<keyword evidence="2" id="KW-0813">Transport</keyword>
<evidence type="ECO:0000256" key="4">
    <source>
        <dbReference type="ARBA" id="ARBA00022989"/>
    </source>
</evidence>
<evidence type="ECO:0000256" key="1">
    <source>
        <dbReference type="ARBA" id="ARBA00004141"/>
    </source>
</evidence>
<comment type="function">
    <text evidence="7">Component of the 26S proteasome, a multiprotein complex involved in the ATP-dependent degradation of ubiquitinated proteins.</text>
</comment>
<feature type="transmembrane region" description="Helical" evidence="9">
    <location>
        <begin position="160"/>
        <end position="179"/>
    </location>
</feature>
<reference evidence="11" key="1">
    <citation type="submission" date="2020-05" db="EMBL/GenBank/DDBJ databases">
        <title>Mycena genomes resolve the evolution of fungal bioluminescence.</title>
        <authorList>
            <person name="Tsai I.J."/>
        </authorList>
    </citation>
    <scope>NUCLEOTIDE SEQUENCE</scope>
    <source>
        <strain evidence="11">CCC161011</strain>
    </source>
</reference>
<dbReference type="FunFam" id="1.20.1250.20:FF:000140">
    <property type="entry name" value="Putative MFS phospholipid transporter"/>
    <property type="match status" value="1"/>
</dbReference>
<feature type="transmembrane region" description="Helical" evidence="9">
    <location>
        <begin position="411"/>
        <end position="429"/>
    </location>
</feature>
<evidence type="ECO:0000256" key="6">
    <source>
        <dbReference type="ARBA" id="ARBA00034491"/>
    </source>
</evidence>
<dbReference type="PROSITE" id="PS50850">
    <property type="entry name" value="MFS"/>
    <property type="match status" value="1"/>
</dbReference>
<dbReference type="GO" id="GO:0005886">
    <property type="term" value="C:plasma membrane"/>
    <property type="evidence" value="ECO:0007669"/>
    <property type="project" value="TreeGrafter"/>
</dbReference>
<dbReference type="PANTHER" id="PTHR23508:SF10">
    <property type="entry name" value="CARBOXYLIC ACID TRANSPORTER PROTEIN HOMOLOG"/>
    <property type="match status" value="1"/>
</dbReference>
<evidence type="ECO:0000256" key="2">
    <source>
        <dbReference type="ARBA" id="ARBA00022448"/>
    </source>
</evidence>
<dbReference type="EMBL" id="JACAZI010000033">
    <property type="protein sequence ID" value="KAF7330262.1"/>
    <property type="molecule type" value="Genomic_DNA"/>
</dbReference>
<accession>A0A8H6WX70</accession>
<keyword evidence="7" id="KW-0539">Nucleus</keyword>
<feature type="transmembrane region" description="Helical" evidence="9">
    <location>
        <begin position="185"/>
        <end position="206"/>
    </location>
</feature>
<evidence type="ECO:0000256" key="8">
    <source>
        <dbReference type="SAM" id="MobiDB-lite"/>
    </source>
</evidence>
<feature type="transmembrane region" description="Helical" evidence="9">
    <location>
        <begin position="130"/>
        <end position="153"/>
    </location>
</feature>
<feature type="transmembrane region" description="Helical" evidence="9">
    <location>
        <begin position="89"/>
        <end position="110"/>
    </location>
</feature>
<organism evidence="11 12">
    <name type="scientific">Mycena venus</name>
    <dbReference type="NCBI Taxonomy" id="2733690"/>
    <lineage>
        <taxon>Eukaryota</taxon>
        <taxon>Fungi</taxon>
        <taxon>Dikarya</taxon>
        <taxon>Basidiomycota</taxon>
        <taxon>Agaricomycotina</taxon>
        <taxon>Agaricomycetes</taxon>
        <taxon>Agaricomycetidae</taxon>
        <taxon>Agaricales</taxon>
        <taxon>Marasmiineae</taxon>
        <taxon>Mycenaceae</taxon>
        <taxon>Mycena</taxon>
    </lineage>
</organism>
<feature type="transmembrane region" description="Helical" evidence="9">
    <location>
        <begin position="490"/>
        <end position="510"/>
    </location>
</feature>
<dbReference type="GO" id="GO:0005634">
    <property type="term" value="C:nucleus"/>
    <property type="evidence" value="ECO:0007669"/>
    <property type="project" value="UniProtKB-SubCell"/>
</dbReference>
<dbReference type="GO" id="GO:0006406">
    <property type="term" value="P:mRNA export from nucleus"/>
    <property type="evidence" value="ECO:0007669"/>
    <property type="project" value="UniProtKB-UniRule"/>
</dbReference>
<feature type="compositionally biased region" description="Basic and acidic residues" evidence="8">
    <location>
        <begin position="585"/>
        <end position="597"/>
    </location>
</feature>
<feature type="transmembrane region" description="Helical" evidence="9">
    <location>
        <begin position="356"/>
        <end position="378"/>
    </location>
</feature>
<dbReference type="SUPFAM" id="SSF103473">
    <property type="entry name" value="MFS general substrate transporter"/>
    <property type="match status" value="1"/>
</dbReference>
<evidence type="ECO:0000256" key="9">
    <source>
        <dbReference type="SAM" id="Phobius"/>
    </source>
</evidence>
<feature type="region of interest" description="Disordered" evidence="8">
    <location>
        <begin position="576"/>
        <end position="597"/>
    </location>
</feature>
<dbReference type="InterPro" id="IPR036259">
    <property type="entry name" value="MFS_trans_sf"/>
</dbReference>
<dbReference type="GO" id="GO:0046943">
    <property type="term" value="F:carboxylic acid transmembrane transporter activity"/>
    <property type="evidence" value="ECO:0007669"/>
    <property type="project" value="TreeGrafter"/>
</dbReference>
<comment type="similarity">
    <text evidence="6 7">Belongs to the DSS1/SEM1 family.</text>
</comment>
<name>A0A8H6WX70_9AGAR</name>
<keyword evidence="4 9" id="KW-1133">Transmembrane helix</keyword>
<keyword evidence="3 9" id="KW-0812">Transmembrane</keyword>
<comment type="subcellular location">
    <subcellularLocation>
        <location evidence="1">Membrane</location>
        <topology evidence="1">Multi-pass membrane protein</topology>
    </subcellularLocation>
    <subcellularLocation>
        <location evidence="7">Nucleus</location>
    </subcellularLocation>
</comment>
<feature type="transmembrane region" description="Helical" evidence="9">
    <location>
        <begin position="385"/>
        <end position="405"/>
    </location>
</feature>
<proteinExistence type="inferred from homology"/>
<dbReference type="GO" id="GO:0008541">
    <property type="term" value="C:proteasome regulatory particle, lid subcomplex"/>
    <property type="evidence" value="ECO:0007669"/>
    <property type="project" value="UniProtKB-UniRule"/>
</dbReference>
<sequence length="677" mass="73577">MDNKPPRDAVATARICSSFLVSKIPFPAHGTPGRSKGFTGFKRRRTSWHRSIKRDPGSSLSAQKYHAGASGSARSSAMSAPTLRERIKGVSLIFACGTALFSDGYGNGIIGSVNTLLKRIYGAEAFPQKYSITLNSAVFAGTILGMLTFGWISDKIGRKFGMMTSAGIVAFFSALSAASSGAHHSVHGLLAMLITCRFFLGIGIGAEYPTGSVSCSEQTEGKAVAKNAQHRWFALATNCMIDLAFCVAAFVPLVLYWIFGPHHLRAVWRLSLGLGFIPAIAVFAWRWSMEEPEMYKKSSMKVVKIPYSLVLRRYGLQLAAISFTWFIYDFITYPFGIYSSTVVDTITGGDSSLTVVFGWNVVINLFYMPGTIIGAFVVDYLGPKWTMITGLLFQAFFGFIMSGFYSQLKKHIAGFAVIYGIFLCFGEFGPGNNLGLLASKSSPTAVRGQFYGVAAAIGKIGAFVGTWAFPPMIDSFQKHHPNNPDWGNTGPFWVGSGLAILSALVTLLFIKPLDHDGMAKEDALFREYLEEHGFDTSGMGFVDSTESRSVSIPEELDEKEKVPAYAACFRSTMSSSAAASSSKPAETKTAEKPKEARQAQLGVLEEDDEFEEFPVADWDDAQTDLAHLGGAAPGAAKSGGDKLWEDNWDDDDIEDEFSVQLRNELAKKSKGGDAMEH</sequence>
<keyword evidence="7" id="KW-0647">Proteasome</keyword>
<evidence type="ECO:0000256" key="7">
    <source>
        <dbReference type="RuleBase" id="RU369057"/>
    </source>
</evidence>
<feature type="domain" description="Major facilitator superfamily (MFS) profile" evidence="10">
    <location>
        <begin position="92"/>
        <end position="514"/>
    </location>
</feature>
<dbReference type="InterPro" id="IPR007834">
    <property type="entry name" value="DSS1_SEM1"/>
</dbReference>